<reference evidence="2" key="1">
    <citation type="journal article" date="2015" name="Genome Announc.">
        <title>Draft whole-genome sequence of the biocontrol agent Trichoderma harzianum T6776.</title>
        <authorList>
            <person name="Baroncelli R."/>
            <person name="Piaggeschi G."/>
            <person name="Fiorini L."/>
            <person name="Bertolini E."/>
            <person name="Zapparata A."/>
            <person name="Pe M.E."/>
            <person name="Sarrocco S."/>
            <person name="Vannacci G."/>
        </authorList>
    </citation>
    <scope>NUCLEOTIDE SEQUENCE [LARGE SCALE GENOMIC DNA]</scope>
    <source>
        <strain evidence="2">T6776</strain>
    </source>
</reference>
<organism evidence="1 2">
    <name type="scientific">Trichoderma harzianum</name>
    <name type="common">Hypocrea lixii</name>
    <dbReference type="NCBI Taxonomy" id="5544"/>
    <lineage>
        <taxon>Eukaryota</taxon>
        <taxon>Fungi</taxon>
        <taxon>Dikarya</taxon>
        <taxon>Ascomycota</taxon>
        <taxon>Pezizomycotina</taxon>
        <taxon>Sordariomycetes</taxon>
        <taxon>Hypocreomycetidae</taxon>
        <taxon>Hypocreales</taxon>
        <taxon>Hypocreaceae</taxon>
        <taxon>Trichoderma</taxon>
    </lineage>
</organism>
<dbReference type="Proteomes" id="UP000034112">
    <property type="component" value="Unassembled WGS sequence"/>
</dbReference>
<protein>
    <submittedName>
        <fullName evidence="1">Uncharacterized protein</fullName>
    </submittedName>
</protein>
<gene>
    <name evidence="1" type="ORF">THAR02_08357</name>
</gene>
<evidence type="ECO:0000313" key="2">
    <source>
        <dbReference type="Proteomes" id="UP000034112"/>
    </source>
</evidence>
<accession>A0A0G0A2R1</accession>
<name>A0A0G0A2R1_TRIHA</name>
<dbReference type="EMBL" id="JOKZ01000317">
    <property type="protein sequence ID" value="KKO99548.1"/>
    <property type="molecule type" value="Genomic_DNA"/>
</dbReference>
<dbReference type="AlphaFoldDB" id="A0A0G0A2R1"/>
<proteinExistence type="predicted"/>
<sequence length="124" mass="13583">MFLVLSGLRCDALPDDYYSGDHEALDILSIRDARLFSPPVSSSVKVTLQNVFPCAEMHLTFQPLAAVAGSGSSSSSPNRWRRMMRMTSHETDKSFSPSLATSLLLSFPALALLLSSQQHQPENV</sequence>
<comment type="caution">
    <text evidence="1">The sequence shown here is derived from an EMBL/GenBank/DDBJ whole genome shotgun (WGS) entry which is preliminary data.</text>
</comment>
<evidence type="ECO:0000313" key="1">
    <source>
        <dbReference type="EMBL" id="KKO99548.1"/>
    </source>
</evidence>